<protein>
    <submittedName>
        <fullName evidence="1">Uncharacterized protein</fullName>
    </submittedName>
</protein>
<dbReference type="AlphaFoldDB" id="A0A0E9RV21"/>
<reference evidence="1" key="2">
    <citation type="journal article" date="2015" name="Fish Shellfish Immunol.">
        <title>Early steps in the European eel (Anguilla anguilla)-Vibrio vulnificus interaction in the gills: Role of the RtxA13 toxin.</title>
        <authorList>
            <person name="Callol A."/>
            <person name="Pajuelo D."/>
            <person name="Ebbesson L."/>
            <person name="Teles M."/>
            <person name="MacKenzie S."/>
            <person name="Amaro C."/>
        </authorList>
    </citation>
    <scope>NUCLEOTIDE SEQUENCE</scope>
</reference>
<sequence length="32" mass="3472">MTIIKFLLMALNPSSQPCTSQSPEYIGAFIAV</sequence>
<evidence type="ECO:0000313" key="1">
    <source>
        <dbReference type="EMBL" id="JAH32662.1"/>
    </source>
</evidence>
<reference evidence="1" key="1">
    <citation type="submission" date="2014-11" db="EMBL/GenBank/DDBJ databases">
        <authorList>
            <person name="Amaro Gonzalez C."/>
        </authorList>
    </citation>
    <scope>NUCLEOTIDE SEQUENCE</scope>
</reference>
<accession>A0A0E9RV21</accession>
<name>A0A0E9RV21_ANGAN</name>
<organism evidence="1">
    <name type="scientific">Anguilla anguilla</name>
    <name type="common">European freshwater eel</name>
    <name type="synonym">Muraena anguilla</name>
    <dbReference type="NCBI Taxonomy" id="7936"/>
    <lineage>
        <taxon>Eukaryota</taxon>
        <taxon>Metazoa</taxon>
        <taxon>Chordata</taxon>
        <taxon>Craniata</taxon>
        <taxon>Vertebrata</taxon>
        <taxon>Euteleostomi</taxon>
        <taxon>Actinopterygii</taxon>
        <taxon>Neopterygii</taxon>
        <taxon>Teleostei</taxon>
        <taxon>Anguilliformes</taxon>
        <taxon>Anguillidae</taxon>
        <taxon>Anguilla</taxon>
    </lineage>
</organism>
<dbReference type="EMBL" id="GBXM01075915">
    <property type="protein sequence ID" value="JAH32662.1"/>
    <property type="molecule type" value="Transcribed_RNA"/>
</dbReference>
<proteinExistence type="predicted"/>